<accession>A0A4U2Q1J0</accession>
<organism evidence="1 2">
    <name type="scientific">Paenibacillus terrae</name>
    <dbReference type="NCBI Taxonomy" id="159743"/>
    <lineage>
        <taxon>Bacteria</taxon>
        <taxon>Bacillati</taxon>
        <taxon>Bacillota</taxon>
        <taxon>Bacilli</taxon>
        <taxon>Bacillales</taxon>
        <taxon>Paenibacillaceae</taxon>
        <taxon>Paenibacillus</taxon>
    </lineage>
</organism>
<reference evidence="1 2" key="1">
    <citation type="submission" date="2018-01" db="EMBL/GenBank/DDBJ databases">
        <title>Bacillales members from the olive rhizosphere are effective biological control agents against Verticillium dahliae.</title>
        <authorList>
            <person name="Gomez-Lama C."/>
            <person name="Legarda G."/>
            <person name="Ruano-Rosa D."/>
            <person name="Pizarro-Tobias P."/>
            <person name="Valverde-Corredor A."/>
            <person name="Niqui J.L."/>
            <person name="Trivino J.C."/>
            <person name="Roca A."/>
            <person name="Mercado-Blanco J."/>
        </authorList>
    </citation>
    <scope>NUCLEOTIDE SEQUENCE [LARGE SCALE GENOMIC DNA]</scope>
    <source>
        <strain evidence="1 2">PIC167</strain>
    </source>
</reference>
<evidence type="ECO:0000313" key="2">
    <source>
        <dbReference type="Proteomes" id="UP000308114"/>
    </source>
</evidence>
<dbReference type="InterPro" id="IPR006498">
    <property type="entry name" value="Tail_tube"/>
</dbReference>
<dbReference type="RefSeq" id="WP_137062340.1">
    <property type="nucleotide sequence ID" value="NZ_PNXQ01000013.1"/>
</dbReference>
<protein>
    <submittedName>
        <fullName evidence="1">Phage tail protein</fullName>
    </submittedName>
</protein>
<dbReference type="Pfam" id="PF04985">
    <property type="entry name" value="Phage_tube"/>
    <property type="match status" value="1"/>
</dbReference>
<dbReference type="EMBL" id="PNXQ01000013">
    <property type="protein sequence ID" value="TKH43464.1"/>
    <property type="molecule type" value="Genomic_DNA"/>
</dbReference>
<comment type="caution">
    <text evidence="1">The sequence shown here is derived from an EMBL/GenBank/DDBJ whole genome shotgun (WGS) entry which is preliminary data.</text>
</comment>
<dbReference type="Proteomes" id="UP000308114">
    <property type="component" value="Unassembled WGS sequence"/>
</dbReference>
<evidence type="ECO:0000313" key="1">
    <source>
        <dbReference type="EMBL" id="TKH43464.1"/>
    </source>
</evidence>
<gene>
    <name evidence="1" type="ORF">C1I60_14325</name>
</gene>
<proteinExistence type="predicted"/>
<name>A0A4U2Q1J0_9BACL</name>
<sequence>MSKDQVAQRTIQYEAYRNGSQYLGTTTVDMPEIALLAEDVTGGGINGTVNTPTMAQFDALSTTLNFRTHEESYYDLFAQEIHAIDLRAAIQIQNRLTGQLDVVPYKFSFRGVPKNMGLGSLEPGATSDNSVEFEVTYIKITLNGVVKMELDKYNSVCVINGVDYYAKIRQALGN</sequence>
<dbReference type="AlphaFoldDB" id="A0A4U2Q1J0"/>